<dbReference type="Proteomes" id="UP000266861">
    <property type="component" value="Unassembled WGS sequence"/>
</dbReference>
<name>A0A397GP29_9GLOM</name>
<protein>
    <submittedName>
        <fullName evidence="1">Uncharacterized protein</fullName>
    </submittedName>
</protein>
<gene>
    <name evidence="1" type="ORF">Glove_457g52</name>
</gene>
<sequence>MLVKHNFQSYCTDIPLITTQGESVKKQAISPRLALQLIRIKPVACFYAQYQVFQEDLLEDDQEHALNCICFYDNLDNGQFNNHEEDWVLVYEQKVVEYGKEYTKEQLLDLDRKMPGAIYLPVNPLLREKIVNPKIPASRTVYSQRSGDGNKYMV</sequence>
<proteinExistence type="predicted"/>
<dbReference type="AlphaFoldDB" id="A0A397GP29"/>
<evidence type="ECO:0000313" key="2">
    <source>
        <dbReference type="Proteomes" id="UP000266861"/>
    </source>
</evidence>
<comment type="caution">
    <text evidence="1">The sequence shown here is derived from an EMBL/GenBank/DDBJ whole genome shotgun (WGS) entry which is preliminary data.</text>
</comment>
<keyword evidence="2" id="KW-1185">Reference proteome</keyword>
<organism evidence="1 2">
    <name type="scientific">Diversispora epigaea</name>
    <dbReference type="NCBI Taxonomy" id="1348612"/>
    <lineage>
        <taxon>Eukaryota</taxon>
        <taxon>Fungi</taxon>
        <taxon>Fungi incertae sedis</taxon>
        <taxon>Mucoromycota</taxon>
        <taxon>Glomeromycotina</taxon>
        <taxon>Glomeromycetes</taxon>
        <taxon>Diversisporales</taxon>
        <taxon>Diversisporaceae</taxon>
        <taxon>Diversispora</taxon>
    </lineage>
</organism>
<evidence type="ECO:0000313" key="1">
    <source>
        <dbReference type="EMBL" id="RHZ52812.1"/>
    </source>
</evidence>
<accession>A0A397GP29</accession>
<reference evidence="1 2" key="1">
    <citation type="submission" date="2018-08" db="EMBL/GenBank/DDBJ databases">
        <title>Genome and evolution of the arbuscular mycorrhizal fungus Diversispora epigaea (formerly Glomus versiforme) and its bacterial endosymbionts.</title>
        <authorList>
            <person name="Sun X."/>
            <person name="Fei Z."/>
            <person name="Harrison M."/>
        </authorList>
    </citation>
    <scope>NUCLEOTIDE SEQUENCE [LARGE SCALE GENOMIC DNA]</scope>
    <source>
        <strain evidence="1 2">IT104</strain>
    </source>
</reference>
<dbReference type="OrthoDB" id="2430512at2759"/>
<dbReference type="EMBL" id="PQFF01000399">
    <property type="protein sequence ID" value="RHZ52812.1"/>
    <property type="molecule type" value="Genomic_DNA"/>
</dbReference>